<dbReference type="EMBL" id="BMOM01000006">
    <property type="protein sequence ID" value="GGM04384.1"/>
    <property type="molecule type" value="Genomic_DNA"/>
</dbReference>
<feature type="chain" id="PRO_5047438300" description="Aminopeptidase N" evidence="13">
    <location>
        <begin position="23"/>
        <end position="472"/>
    </location>
</feature>
<dbReference type="InterPro" id="IPR014782">
    <property type="entry name" value="Peptidase_M1_dom"/>
</dbReference>
<evidence type="ECO:0000256" key="10">
    <source>
        <dbReference type="ARBA" id="ARBA00022801"/>
    </source>
</evidence>
<evidence type="ECO:0000313" key="16">
    <source>
        <dbReference type="EMBL" id="GGM04384.1"/>
    </source>
</evidence>
<evidence type="ECO:0000256" key="11">
    <source>
        <dbReference type="ARBA" id="ARBA00022833"/>
    </source>
</evidence>
<keyword evidence="12 16" id="KW-0482">Metalloprotease</keyword>
<dbReference type="CDD" id="cd09603">
    <property type="entry name" value="M1_APN_like"/>
    <property type="match status" value="1"/>
</dbReference>
<accession>A0ABQ2GMV7</accession>
<organism evidence="16 17">
    <name type="scientific">Deinococcus aerophilus</name>
    <dbReference type="NCBI Taxonomy" id="522488"/>
    <lineage>
        <taxon>Bacteria</taxon>
        <taxon>Thermotogati</taxon>
        <taxon>Deinococcota</taxon>
        <taxon>Deinococci</taxon>
        <taxon>Deinococcales</taxon>
        <taxon>Deinococcaceae</taxon>
        <taxon>Deinococcus</taxon>
    </lineage>
</organism>
<dbReference type="EC" id="3.4.11.2" evidence="5"/>
<dbReference type="InterPro" id="IPR034015">
    <property type="entry name" value="M1_LTA4H"/>
</dbReference>
<evidence type="ECO:0000256" key="8">
    <source>
        <dbReference type="ARBA" id="ARBA00022670"/>
    </source>
</evidence>
<dbReference type="InterPro" id="IPR045357">
    <property type="entry name" value="Aminopeptidase_N-like_N"/>
</dbReference>
<feature type="domain" description="Peptidase M1 membrane alanine aminopeptidase" evidence="14">
    <location>
        <begin position="313"/>
        <end position="455"/>
    </location>
</feature>
<evidence type="ECO:0000256" key="5">
    <source>
        <dbReference type="ARBA" id="ARBA00012564"/>
    </source>
</evidence>
<comment type="cofactor">
    <cofactor evidence="2">
        <name>Zn(2+)</name>
        <dbReference type="ChEBI" id="CHEBI:29105"/>
    </cofactor>
</comment>
<keyword evidence="8" id="KW-0645">Protease</keyword>
<dbReference type="Pfam" id="PF17900">
    <property type="entry name" value="Peptidase_M1_N"/>
    <property type="match status" value="1"/>
</dbReference>
<dbReference type="Pfam" id="PF01433">
    <property type="entry name" value="Peptidase_M1"/>
    <property type="match status" value="1"/>
</dbReference>
<dbReference type="PANTHER" id="PTHR45726">
    <property type="entry name" value="LEUKOTRIENE A-4 HYDROLASE"/>
    <property type="match status" value="1"/>
</dbReference>
<evidence type="ECO:0000256" key="1">
    <source>
        <dbReference type="ARBA" id="ARBA00000098"/>
    </source>
</evidence>
<dbReference type="SUPFAM" id="SSF63737">
    <property type="entry name" value="Leukotriene A4 hydrolase N-terminal domain"/>
    <property type="match status" value="1"/>
</dbReference>
<dbReference type="RefSeq" id="WP_188902194.1">
    <property type="nucleotide sequence ID" value="NZ_BMOM01000006.1"/>
</dbReference>
<evidence type="ECO:0000256" key="9">
    <source>
        <dbReference type="ARBA" id="ARBA00022723"/>
    </source>
</evidence>
<dbReference type="PANTHER" id="PTHR45726:SF3">
    <property type="entry name" value="LEUKOTRIENE A-4 HYDROLASE"/>
    <property type="match status" value="1"/>
</dbReference>
<evidence type="ECO:0000256" key="3">
    <source>
        <dbReference type="ARBA" id="ARBA00004496"/>
    </source>
</evidence>
<dbReference type="PRINTS" id="PR00756">
    <property type="entry name" value="ALADIPTASE"/>
</dbReference>
<dbReference type="Gene3D" id="1.10.390.10">
    <property type="entry name" value="Neutral Protease Domain 2"/>
    <property type="match status" value="1"/>
</dbReference>
<evidence type="ECO:0000256" key="2">
    <source>
        <dbReference type="ARBA" id="ARBA00001947"/>
    </source>
</evidence>
<keyword evidence="10" id="KW-0378">Hydrolase</keyword>
<comment type="catalytic activity">
    <reaction evidence="1">
        <text>Release of an N-terminal amino acid, Xaa-|-Yaa- from a peptide, amide or arylamide. Xaa is preferably Ala, but may be most amino acids including Pro (slow action). When a terminal hydrophobic residue is followed by a prolyl residue, the two may be released as an intact Xaa-Pro dipeptide.</text>
        <dbReference type="EC" id="3.4.11.2"/>
    </reaction>
</comment>
<evidence type="ECO:0000259" key="15">
    <source>
        <dbReference type="Pfam" id="PF17900"/>
    </source>
</evidence>
<dbReference type="Proteomes" id="UP000661918">
    <property type="component" value="Unassembled WGS sequence"/>
</dbReference>
<dbReference type="SUPFAM" id="SSF55486">
    <property type="entry name" value="Metalloproteases ('zincins'), catalytic domain"/>
    <property type="match status" value="1"/>
</dbReference>
<dbReference type="Gene3D" id="2.60.40.1730">
    <property type="entry name" value="tricorn interacting facor f3 domain"/>
    <property type="match status" value="1"/>
</dbReference>
<gene>
    <name evidence="16" type="ORF">GCM10010841_10930</name>
</gene>
<evidence type="ECO:0000256" key="7">
    <source>
        <dbReference type="ARBA" id="ARBA00022490"/>
    </source>
</evidence>
<evidence type="ECO:0000256" key="6">
    <source>
        <dbReference type="ARBA" id="ARBA00015611"/>
    </source>
</evidence>
<feature type="domain" description="Aminopeptidase N-like N-terminal" evidence="15">
    <location>
        <begin position="52"/>
        <end position="230"/>
    </location>
</feature>
<dbReference type="InterPro" id="IPR001930">
    <property type="entry name" value="Peptidase_M1"/>
</dbReference>
<evidence type="ECO:0000256" key="12">
    <source>
        <dbReference type="ARBA" id="ARBA00023049"/>
    </source>
</evidence>
<keyword evidence="11" id="KW-0862">Zinc</keyword>
<evidence type="ECO:0000313" key="17">
    <source>
        <dbReference type="Proteomes" id="UP000661918"/>
    </source>
</evidence>
<evidence type="ECO:0000259" key="14">
    <source>
        <dbReference type="Pfam" id="PF01433"/>
    </source>
</evidence>
<dbReference type="InterPro" id="IPR042097">
    <property type="entry name" value="Aminopeptidase_N-like_N_sf"/>
</dbReference>
<comment type="similarity">
    <text evidence="4">Belongs to the peptidase M1 family.</text>
</comment>
<feature type="signal peptide" evidence="13">
    <location>
        <begin position="1"/>
        <end position="22"/>
    </location>
</feature>
<reference evidence="17" key="1">
    <citation type="journal article" date="2019" name="Int. J. Syst. Evol. Microbiol.">
        <title>The Global Catalogue of Microorganisms (GCM) 10K type strain sequencing project: providing services to taxonomists for standard genome sequencing and annotation.</title>
        <authorList>
            <consortium name="The Broad Institute Genomics Platform"/>
            <consortium name="The Broad Institute Genome Sequencing Center for Infectious Disease"/>
            <person name="Wu L."/>
            <person name="Ma J."/>
        </authorList>
    </citation>
    <scope>NUCLEOTIDE SEQUENCE [LARGE SCALE GENOMIC DNA]</scope>
    <source>
        <strain evidence="17">JCM 15443</strain>
    </source>
</reference>
<keyword evidence="17" id="KW-1185">Reference proteome</keyword>
<dbReference type="GO" id="GO:0008237">
    <property type="term" value="F:metallopeptidase activity"/>
    <property type="evidence" value="ECO:0007669"/>
    <property type="project" value="UniProtKB-KW"/>
</dbReference>
<protein>
    <recommendedName>
        <fullName evidence="6">Aminopeptidase N</fullName>
        <ecNumber evidence="5">3.4.11.2</ecNumber>
    </recommendedName>
</protein>
<name>A0ABQ2GMV7_9DEIO</name>
<evidence type="ECO:0000256" key="13">
    <source>
        <dbReference type="SAM" id="SignalP"/>
    </source>
</evidence>
<keyword evidence="9" id="KW-0479">Metal-binding</keyword>
<sequence length="472" mass="50057">MSRPSFCASLCAALLSVLLVGAGAQPASPVTAQSIGDSIYPRLGQAGLDVRHYALDLNVDRPGTSELSGVVTLTVGATRPLPLLSLDFLGPAVAAVTWNGQPAPYRQDRAAGKLSIQRSLRPGEQATVTVRFAGTVGRRPDPELPLDVGWQAVAADGKRPGANFTLSEPDGTRTFLPVNDHPSDPATFTTRVTVPAGYVAAASGVQVLAQAAPGGGQTFTFEQAQPIPTYALALHVNRFERQDSPAVPVGVGGAAVARRDYFPSDLPDGTRDAYTRTGEVLTVLSGWFGPFPFGAYGSAVVTPGIPALETATLSTMPVRASNVRVLVHETAHQWFGDRVVLGDWADVWLNEGFATYAELLWAQAQGEDGAAIVRGWYDRAGRSPTRPLVAASERQLFDTTSYIRGALALQAVRVTVGDAAFQAYLRGWVAAFSDRPARTADLLAHTRRQLGADAEAALRLWTESPTLPPLPE</sequence>
<keyword evidence="7" id="KW-0963">Cytoplasm</keyword>
<evidence type="ECO:0000256" key="4">
    <source>
        <dbReference type="ARBA" id="ARBA00010136"/>
    </source>
</evidence>
<proteinExistence type="inferred from homology"/>
<dbReference type="InterPro" id="IPR027268">
    <property type="entry name" value="Peptidase_M4/M1_CTD_sf"/>
</dbReference>
<comment type="caution">
    <text evidence="16">The sequence shown here is derived from an EMBL/GenBank/DDBJ whole genome shotgun (WGS) entry which is preliminary data.</text>
</comment>
<keyword evidence="13" id="KW-0732">Signal</keyword>
<comment type="subcellular location">
    <subcellularLocation>
        <location evidence="3">Cytoplasm</location>
    </subcellularLocation>
</comment>